<dbReference type="PROSITE" id="PS50263">
    <property type="entry name" value="CN_HYDROLASE"/>
    <property type="match status" value="1"/>
</dbReference>
<feature type="binding site" evidence="7">
    <location>
        <begin position="470"/>
        <end position="473"/>
    </location>
    <ligand>
        <name>deamido-NAD(+)</name>
        <dbReference type="ChEBI" id="CHEBI:58437"/>
        <note>ligand shared between two neighboring subunits</note>
    </ligand>
</feature>
<dbReference type="InterPro" id="IPR041856">
    <property type="entry name" value="NAD+_synth_C"/>
</dbReference>
<dbReference type="GO" id="GO:0005524">
    <property type="term" value="F:ATP binding"/>
    <property type="evidence" value="ECO:0007669"/>
    <property type="project" value="UniProtKB-UniRule"/>
</dbReference>
<dbReference type="AlphaFoldDB" id="A0A173TXW2"/>
<evidence type="ECO:0000313" key="12">
    <source>
        <dbReference type="Proteomes" id="UP000095597"/>
    </source>
</evidence>
<dbReference type="InterPro" id="IPR022310">
    <property type="entry name" value="NAD/GMP_synthase"/>
</dbReference>
<dbReference type="NCBIfam" id="NF002730">
    <property type="entry name" value="PRK02628.1"/>
    <property type="match status" value="1"/>
</dbReference>
<evidence type="ECO:0000256" key="1">
    <source>
        <dbReference type="ARBA" id="ARBA00005188"/>
    </source>
</evidence>
<dbReference type="Gene3D" id="3.40.50.620">
    <property type="entry name" value="HUPs"/>
    <property type="match status" value="1"/>
</dbReference>
<dbReference type="EMBL" id="CYXO01000010">
    <property type="protein sequence ID" value="CUN07199.1"/>
    <property type="molecule type" value="Genomic_DNA"/>
</dbReference>
<evidence type="ECO:0000256" key="2">
    <source>
        <dbReference type="ARBA" id="ARBA00007145"/>
    </source>
</evidence>
<dbReference type="UniPathway" id="UPA00253">
    <property type="reaction ID" value="UER00334"/>
</dbReference>
<dbReference type="GO" id="GO:0004359">
    <property type="term" value="F:glutaminase activity"/>
    <property type="evidence" value="ECO:0007669"/>
    <property type="project" value="InterPro"/>
</dbReference>
<comment type="pathway">
    <text evidence="1 7 8">Cofactor biosynthesis; NAD(+) biosynthesis; NAD(+) from deamido-NAD(+) (L-Gln route): step 1/1.</text>
</comment>
<feature type="binding site" evidence="7">
    <location>
        <position position="121"/>
    </location>
    <ligand>
        <name>L-glutamine</name>
        <dbReference type="ChEBI" id="CHEBI:58359"/>
    </ligand>
</feature>
<feature type="binding site" evidence="7">
    <location>
        <position position="465"/>
    </location>
    <ligand>
        <name>deamido-NAD(+)</name>
        <dbReference type="ChEBI" id="CHEBI:58437"/>
        <note>ligand shared between two neighboring subunits</note>
    </ligand>
</feature>
<feature type="binding site" evidence="7">
    <location>
        <position position="436"/>
    </location>
    <ligand>
        <name>deamido-NAD(+)</name>
        <dbReference type="ChEBI" id="CHEBI:58437"/>
        <note>ligand shared between two neighboring subunits</note>
    </ligand>
</feature>
<dbReference type="InterPro" id="IPR003010">
    <property type="entry name" value="C-N_Hydrolase"/>
</dbReference>
<sequence length="651" mass="72635">MKDGFVKAAAATPDIRVADVAYNTENICKMIDETVANGAKVIVFPELCVTGYTCSDLFMQDILLKEAKEALFKIADYTKEKDALIFIGVPLAVDGELYNVAAALNRGNILGFTTKTFLPNYGEFYEMRQFRPGPDMARWITLDGKKIPFGPQLLFVAEQMEELVVSAEICEDVWSPIPPSTLAAREGATVIVNCSASDETIGKAAYRESLIEGQSARLICGYIYANAGEGESTTDLVFGGHNIIAENGTTLASSNRFSNEVIYTEIDVKRLLSERRKNTTFQTEKERTLIRIPFEIHVEETELTRRFASRPFVPSVMAERNLRCEEILTIQAMGLKKRLAHAHAKSAVVGISGGLDSTLALLVSAKAFDALGMDRSGIVAVTMPCFGTTDRTYQNACKMSVKLGATLREIPIGAAVEQHFKDIGHDPEDHSVTYENSQARERTQVLMDVANQTGGIVIGTGDMSELALGWATYNGDHMSMYGVNASVPKTLVRHLVHYYADTCEDQELKEVLYDVLDTPVSPELLPPKDGEIAQKTEDLVGPYELHDFFLYYLLRFSYEPSKIYRIARYAFEGEYDDATIYKWLYTFCRRFFIQQFKRSCLPDGPKVGTVALSPRGDWRMPSDACSEVWLRDLEKVNPEVYRSTGKSRLIL</sequence>
<accession>A0A173TXW2</accession>
<evidence type="ECO:0000256" key="8">
    <source>
        <dbReference type="PIRNR" id="PIRNR006630"/>
    </source>
</evidence>
<feature type="domain" description="CN hydrolase" evidence="10">
    <location>
        <begin position="6"/>
        <end position="268"/>
    </location>
</feature>
<comment type="similarity">
    <text evidence="2 7 8">In the C-terminal section; belongs to the NAD synthetase family.</text>
</comment>
<dbReference type="EC" id="6.3.5.1" evidence="7 8"/>
<evidence type="ECO:0000256" key="3">
    <source>
        <dbReference type="ARBA" id="ARBA00022598"/>
    </source>
</evidence>
<feature type="binding site" evidence="7">
    <location>
        <begin position="350"/>
        <end position="357"/>
    </location>
    <ligand>
        <name>ATP</name>
        <dbReference type="ChEBI" id="CHEBI:30616"/>
    </ligand>
</feature>
<dbReference type="InterPro" id="IPR036526">
    <property type="entry name" value="C-N_Hydrolase_sf"/>
</dbReference>
<protein>
    <recommendedName>
        <fullName evidence="7 8">Glutamine-dependent NAD(+) synthetase</fullName>
        <ecNumber evidence="7 8">6.3.5.1</ecNumber>
    </recommendedName>
    <alternativeName>
        <fullName evidence="7 8">NAD(+) synthase [glutamine-hydrolyzing]</fullName>
    </alternativeName>
</protein>
<feature type="binding site" evidence="7">
    <location>
        <position position="197"/>
    </location>
    <ligand>
        <name>L-glutamine</name>
        <dbReference type="ChEBI" id="CHEBI:58359"/>
    </ligand>
</feature>
<dbReference type="OrthoDB" id="9803818at2"/>
<dbReference type="CDD" id="cd07570">
    <property type="entry name" value="GAT_Gln-NAD-synth"/>
    <property type="match status" value="1"/>
</dbReference>
<feature type="binding site" evidence="7">
    <location>
        <position position="597"/>
    </location>
    <ligand>
        <name>deamido-NAD(+)</name>
        <dbReference type="ChEBI" id="CHEBI:58437"/>
        <note>ligand shared between two neighboring subunits</note>
    </ligand>
</feature>
<evidence type="ECO:0000256" key="5">
    <source>
        <dbReference type="ARBA" id="ARBA00022840"/>
    </source>
</evidence>
<evidence type="ECO:0000256" key="9">
    <source>
        <dbReference type="RuleBase" id="RU003811"/>
    </source>
</evidence>
<dbReference type="Gene3D" id="3.60.110.10">
    <property type="entry name" value="Carbon-nitrogen hydrolase"/>
    <property type="match status" value="1"/>
</dbReference>
<feature type="binding site" evidence="7">
    <location>
        <position position="203"/>
    </location>
    <ligand>
        <name>L-glutamine</name>
        <dbReference type="ChEBI" id="CHEBI:58359"/>
    </ligand>
</feature>
<evidence type="ECO:0000259" key="10">
    <source>
        <dbReference type="PROSITE" id="PS50263"/>
    </source>
</evidence>
<dbReference type="InterPro" id="IPR014445">
    <property type="entry name" value="Gln-dep_NAD_synthase"/>
</dbReference>
<keyword evidence="3 7" id="KW-0436">Ligase</keyword>
<dbReference type="GO" id="GO:0003952">
    <property type="term" value="F:NAD+ synthase (glutamine-hydrolyzing) activity"/>
    <property type="evidence" value="ECO:0007669"/>
    <property type="project" value="UniProtKB-UniRule"/>
</dbReference>
<dbReference type="PANTHER" id="PTHR23090">
    <property type="entry name" value="NH 3 /GLUTAMINE-DEPENDENT NAD + SYNTHETASE"/>
    <property type="match status" value="1"/>
</dbReference>
<comment type="function">
    <text evidence="7">Catalyzes the ATP-dependent amidation of deamido-NAD to form NAD. Uses L-glutamine as a nitrogen source.</text>
</comment>
<dbReference type="Gene3D" id="1.10.10.1140">
    <property type="entry name" value="Glutamine-dependent NAD+ synthetase, C-terminal domain"/>
    <property type="match status" value="1"/>
</dbReference>
<organism evidence="11 12">
    <name type="scientific">Dorea longicatena</name>
    <dbReference type="NCBI Taxonomy" id="88431"/>
    <lineage>
        <taxon>Bacteria</taxon>
        <taxon>Bacillati</taxon>
        <taxon>Bacillota</taxon>
        <taxon>Clostridia</taxon>
        <taxon>Lachnospirales</taxon>
        <taxon>Lachnospiraceae</taxon>
        <taxon>Dorea</taxon>
    </lineage>
</organism>
<evidence type="ECO:0000256" key="7">
    <source>
        <dbReference type="HAMAP-Rule" id="MF_02090"/>
    </source>
</evidence>
<dbReference type="RefSeq" id="WP_055214409.1">
    <property type="nucleotide sequence ID" value="NZ_CYXO01000010.1"/>
</dbReference>
<dbReference type="NCBIfam" id="TIGR00552">
    <property type="entry name" value="nadE"/>
    <property type="match status" value="1"/>
</dbReference>
<keyword evidence="4 7" id="KW-0547">Nucleotide-binding</keyword>
<dbReference type="GO" id="GO:0008795">
    <property type="term" value="F:NAD+ synthase activity"/>
    <property type="evidence" value="ECO:0007669"/>
    <property type="project" value="UniProtKB-UniRule"/>
</dbReference>
<proteinExistence type="inferred from homology"/>
<reference evidence="11 12" key="1">
    <citation type="submission" date="2015-09" db="EMBL/GenBank/DDBJ databases">
        <authorList>
            <consortium name="Pathogen Informatics"/>
        </authorList>
    </citation>
    <scope>NUCLEOTIDE SEQUENCE [LARGE SCALE GENOMIC DNA]</scope>
    <source>
        <strain evidence="11 12">2789STDY5834961</strain>
    </source>
</reference>
<dbReference type="CDD" id="cd00553">
    <property type="entry name" value="NAD_synthase"/>
    <property type="match status" value="1"/>
</dbReference>
<feature type="binding site" evidence="7">
    <location>
        <position position="460"/>
    </location>
    <ligand>
        <name>ATP</name>
        <dbReference type="ChEBI" id="CHEBI:30616"/>
    </ligand>
</feature>
<dbReference type="GO" id="GO:0009435">
    <property type="term" value="P:NAD+ biosynthetic process"/>
    <property type="evidence" value="ECO:0007669"/>
    <property type="project" value="UniProtKB-UniRule"/>
</dbReference>
<dbReference type="Pfam" id="PF02540">
    <property type="entry name" value="NAD_synthase"/>
    <property type="match status" value="1"/>
</dbReference>
<keyword evidence="5 7" id="KW-0067">ATP-binding</keyword>
<dbReference type="InterPro" id="IPR014729">
    <property type="entry name" value="Rossmann-like_a/b/a_fold"/>
</dbReference>
<dbReference type="GO" id="GO:0005737">
    <property type="term" value="C:cytoplasm"/>
    <property type="evidence" value="ECO:0007669"/>
    <property type="project" value="InterPro"/>
</dbReference>
<dbReference type="Pfam" id="PF00795">
    <property type="entry name" value="CN_hydrolase"/>
    <property type="match status" value="1"/>
</dbReference>
<feature type="active site" description="For glutaminase activity" evidence="7">
    <location>
        <position position="115"/>
    </location>
</feature>
<feature type="active site" description="Nucleophile; for glutaminase activity" evidence="7">
    <location>
        <position position="170"/>
    </location>
</feature>
<dbReference type="HAMAP" id="MF_02090">
    <property type="entry name" value="NadE_glutamine_dep"/>
    <property type="match status" value="1"/>
</dbReference>
<dbReference type="InterPro" id="IPR003694">
    <property type="entry name" value="NAD_synthase"/>
</dbReference>
<dbReference type="PIRSF" id="PIRSF006630">
    <property type="entry name" value="NADS_GAT"/>
    <property type="match status" value="1"/>
</dbReference>
<dbReference type="SUPFAM" id="SSF56317">
    <property type="entry name" value="Carbon-nitrogen hydrolase"/>
    <property type="match status" value="1"/>
</dbReference>
<dbReference type="Proteomes" id="UP000095597">
    <property type="component" value="Unassembled WGS sequence"/>
</dbReference>
<gene>
    <name evidence="7 11" type="primary">nadE</name>
    <name evidence="11" type="ORF">ERS852573_01790</name>
</gene>
<evidence type="ECO:0000256" key="6">
    <source>
        <dbReference type="ARBA" id="ARBA00023027"/>
    </source>
</evidence>
<comment type="similarity">
    <text evidence="9">Belongs to the NAD synthetase family.</text>
</comment>
<name>A0A173TXW2_9FIRM</name>
<dbReference type="PANTHER" id="PTHR23090:SF9">
    <property type="entry name" value="GLUTAMINE-DEPENDENT NAD(+) SYNTHETASE"/>
    <property type="match status" value="1"/>
</dbReference>
<evidence type="ECO:0000256" key="4">
    <source>
        <dbReference type="ARBA" id="ARBA00022741"/>
    </source>
</evidence>
<feature type="active site" description="Proton acceptor; for glutaminase activity" evidence="7">
    <location>
        <position position="46"/>
    </location>
</feature>
<evidence type="ECO:0000313" key="11">
    <source>
        <dbReference type="EMBL" id="CUN07199.1"/>
    </source>
</evidence>
<comment type="catalytic activity">
    <reaction evidence="7 8">
        <text>deamido-NAD(+) + L-glutamine + ATP + H2O = L-glutamate + AMP + diphosphate + NAD(+) + H(+)</text>
        <dbReference type="Rhea" id="RHEA:24384"/>
        <dbReference type="ChEBI" id="CHEBI:15377"/>
        <dbReference type="ChEBI" id="CHEBI:15378"/>
        <dbReference type="ChEBI" id="CHEBI:29985"/>
        <dbReference type="ChEBI" id="CHEBI:30616"/>
        <dbReference type="ChEBI" id="CHEBI:33019"/>
        <dbReference type="ChEBI" id="CHEBI:57540"/>
        <dbReference type="ChEBI" id="CHEBI:58359"/>
        <dbReference type="ChEBI" id="CHEBI:58437"/>
        <dbReference type="ChEBI" id="CHEBI:456215"/>
        <dbReference type="EC" id="6.3.5.1"/>
    </reaction>
</comment>
<keyword evidence="6 7" id="KW-0520">NAD</keyword>
<dbReference type="SUPFAM" id="SSF52402">
    <property type="entry name" value="Adenine nucleotide alpha hydrolases-like"/>
    <property type="match status" value="1"/>
</dbReference>